<dbReference type="EMBL" id="QEAS01000003">
    <property type="protein sequence ID" value="PWG81830.1"/>
    <property type="molecule type" value="Genomic_DNA"/>
</dbReference>
<proteinExistence type="predicted"/>
<dbReference type="AlphaFoldDB" id="A0A2U2PKA5"/>
<organism evidence="2 3">
    <name type="scientific">Pararcticibacter amylolyticus</name>
    <dbReference type="NCBI Taxonomy" id="2173175"/>
    <lineage>
        <taxon>Bacteria</taxon>
        <taxon>Pseudomonadati</taxon>
        <taxon>Bacteroidota</taxon>
        <taxon>Sphingobacteriia</taxon>
        <taxon>Sphingobacteriales</taxon>
        <taxon>Sphingobacteriaceae</taxon>
        <taxon>Pararcticibacter</taxon>
    </lineage>
</organism>
<comment type="caution">
    <text evidence="2">The sequence shown here is derived from an EMBL/GenBank/DDBJ whole genome shotgun (WGS) entry which is preliminary data.</text>
</comment>
<evidence type="ECO:0000313" key="3">
    <source>
        <dbReference type="Proteomes" id="UP000245647"/>
    </source>
</evidence>
<feature type="domain" description="FAD dependent oxidoreductase" evidence="1">
    <location>
        <begin position="4"/>
        <end position="395"/>
    </location>
</feature>
<dbReference type="PANTHER" id="PTHR13847">
    <property type="entry name" value="SARCOSINE DEHYDROGENASE-RELATED"/>
    <property type="match status" value="1"/>
</dbReference>
<reference evidence="2 3" key="1">
    <citation type="submission" date="2018-04" db="EMBL/GenBank/DDBJ databases">
        <title>Pedobacter chongqingensis sp. nov., isolated from a rottenly hemp rope.</title>
        <authorList>
            <person name="Cai Y."/>
        </authorList>
    </citation>
    <scope>NUCLEOTIDE SEQUENCE [LARGE SCALE GENOMIC DNA]</scope>
    <source>
        <strain evidence="2 3">FJ4-8</strain>
    </source>
</reference>
<dbReference type="OrthoDB" id="9794226at2"/>
<dbReference type="Gene3D" id="3.50.50.60">
    <property type="entry name" value="FAD/NAD(P)-binding domain"/>
    <property type="match status" value="2"/>
</dbReference>
<dbReference type="SUPFAM" id="SSF54373">
    <property type="entry name" value="FAD-linked reductases, C-terminal domain"/>
    <property type="match status" value="1"/>
</dbReference>
<evidence type="ECO:0000313" key="2">
    <source>
        <dbReference type="EMBL" id="PWG81830.1"/>
    </source>
</evidence>
<gene>
    <name evidence="2" type="ORF">DDR33_05580</name>
</gene>
<dbReference type="Proteomes" id="UP000245647">
    <property type="component" value="Unassembled WGS sequence"/>
</dbReference>
<dbReference type="InterPro" id="IPR006076">
    <property type="entry name" value="FAD-dep_OxRdtase"/>
</dbReference>
<sequence>MASVIIIGGGIIGLCSAKYLNEAGFKVTILEKGNLSDNCSFGNAGMIVPSHFIPLAAPGMIQQGIKWMFNSKSPFYVRPSLNPDLFSWGMKFLKKANPAHVQQSAAPLRDISLLSKKLYEELDKSADFSFGLEEKGILMFYKTEKAAEEEAHLAEKGKELGLDMGILSAAECKALQPGLNLEVLGAVHYRCDAHLYPNQLMEGLTRLLESRGVEIVREHEVTDIETQNGAVSAVRAGNKQWLADHYLIAGGSWSPSIARLAGLKVPMLPGKGYSFMVKEPERRMKIPALLAEARVAITPMNGSIRYGGTMEIDRINNRINMNRVKGIVEAIPRYFPDLRPVLPAEKDIWFGFRPASPDGLPYIGRAKKYKNMTIATGHGMMGLSLGPATGKLVSQIVSEKSTDIDIKAFSPDRFS</sequence>
<dbReference type="RefSeq" id="WP_109414771.1">
    <property type="nucleotide sequence ID" value="NZ_QEAS01000003.1"/>
</dbReference>
<dbReference type="SUPFAM" id="SSF51905">
    <property type="entry name" value="FAD/NAD(P)-binding domain"/>
    <property type="match status" value="1"/>
</dbReference>
<keyword evidence="3" id="KW-1185">Reference proteome</keyword>
<dbReference type="GO" id="GO:0005737">
    <property type="term" value="C:cytoplasm"/>
    <property type="evidence" value="ECO:0007669"/>
    <property type="project" value="TreeGrafter"/>
</dbReference>
<dbReference type="Gene3D" id="3.30.9.10">
    <property type="entry name" value="D-Amino Acid Oxidase, subunit A, domain 2"/>
    <property type="match status" value="1"/>
</dbReference>
<dbReference type="Pfam" id="PF01266">
    <property type="entry name" value="DAO"/>
    <property type="match status" value="1"/>
</dbReference>
<dbReference type="InterPro" id="IPR036188">
    <property type="entry name" value="FAD/NAD-bd_sf"/>
</dbReference>
<protein>
    <submittedName>
        <fullName evidence="2">Amino acid dehydrogenase</fullName>
    </submittedName>
</protein>
<name>A0A2U2PKA5_9SPHI</name>
<accession>A0A2U2PKA5</accession>
<evidence type="ECO:0000259" key="1">
    <source>
        <dbReference type="Pfam" id="PF01266"/>
    </source>
</evidence>